<evidence type="ECO:0000313" key="4">
    <source>
        <dbReference type="Proteomes" id="UP000295371"/>
    </source>
</evidence>
<dbReference type="EMBL" id="SOAW01000004">
    <property type="protein sequence ID" value="TDT29129.1"/>
    <property type="molecule type" value="Genomic_DNA"/>
</dbReference>
<dbReference type="SUPFAM" id="SSF53335">
    <property type="entry name" value="S-adenosyl-L-methionine-dependent methyltransferases"/>
    <property type="match status" value="1"/>
</dbReference>
<name>A0A4R7IZ04_9ACTN</name>
<dbReference type="Pfam" id="PF04337">
    <property type="entry name" value="DUF480"/>
    <property type="match status" value="1"/>
</dbReference>
<dbReference type="SUPFAM" id="SSF46785">
    <property type="entry name" value="Winged helix' DNA-binding domain"/>
    <property type="match status" value="2"/>
</dbReference>
<sequence length="401" mass="43754">MNGIPELTSEEQRVLGSLLEKEITVPGSYPMTLNAVRTACNQTSSREPVVDYDEPTVNETLRQLRDADLVTTTWAGSGQRSVKFAQTVAARQGWSPQVRALLTVLLLRGAQPAGALKTRAERLHGFTDRSQVEATLRAMATAEPALVRELPRRPGQQDPRWIHLLGPVAATEDAAPAPPADLETPLAEGSQVRDQRVRTSYGVIAADYAEALVDELPDLPFERWLLQRVVELAAGAPIADAGCGPGHVTDHLAGLGAQVRGIDLSGEMIEQARTRFPDHDYRVGDLRQLLRPENADGWGAVLGWYSLIHLTAAELPAAVASLVRPLRPGGWLLVGLHAGAEVIRHPNWFGHQIELDFVFHPPESVVAAFGAAGLTDLEYYVRGPQRQETTTRCYVLGRRPD</sequence>
<dbReference type="Gene3D" id="3.40.50.150">
    <property type="entry name" value="Vaccinia Virus protein VP39"/>
    <property type="match status" value="1"/>
</dbReference>
<dbReference type="InterPro" id="IPR041698">
    <property type="entry name" value="Methyltransf_25"/>
</dbReference>
<dbReference type="InterPro" id="IPR036390">
    <property type="entry name" value="WH_DNA-bd_sf"/>
</dbReference>
<evidence type="ECO:0000256" key="1">
    <source>
        <dbReference type="SAM" id="MobiDB-lite"/>
    </source>
</evidence>
<dbReference type="InterPro" id="IPR029063">
    <property type="entry name" value="SAM-dependent_MTases_sf"/>
</dbReference>
<dbReference type="Pfam" id="PF13649">
    <property type="entry name" value="Methyltransf_25"/>
    <property type="match status" value="1"/>
</dbReference>
<dbReference type="InterPro" id="IPR007432">
    <property type="entry name" value="DUF480"/>
</dbReference>
<dbReference type="PANTHER" id="PTHR38768">
    <property type="entry name" value="UPF0502 PROTEIN YCEH"/>
    <property type="match status" value="1"/>
</dbReference>
<feature type="domain" description="Methyltransferase" evidence="2">
    <location>
        <begin position="238"/>
        <end position="330"/>
    </location>
</feature>
<evidence type="ECO:0000313" key="3">
    <source>
        <dbReference type="EMBL" id="TDT29129.1"/>
    </source>
</evidence>
<dbReference type="InterPro" id="IPR036388">
    <property type="entry name" value="WH-like_DNA-bd_sf"/>
</dbReference>
<dbReference type="AlphaFoldDB" id="A0A4R7IZ04"/>
<keyword evidence="4" id="KW-1185">Reference proteome</keyword>
<organism evidence="3 4">
    <name type="scientific">Naumannella halotolerans</name>
    <dbReference type="NCBI Taxonomy" id="993414"/>
    <lineage>
        <taxon>Bacteria</taxon>
        <taxon>Bacillati</taxon>
        <taxon>Actinomycetota</taxon>
        <taxon>Actinomycetes</taxon>
        <taxon>Propionibacteriales</taxon>
        <taxon>Propionibacteriaceae</taxon>
        <taxon>Naumannella</taxon>
    </lineage>
</organism>
<accession>A0A4R7IZ04</accession>
<proteinExistence type="predicted"/>
<reference evidence="3 4" key="1">
    <citation type="submission" date="2019-03" db="EMBL/GenBank/DDBJ databases">
        <title>Genomic Encyclopedia of Archaeal and Bacterial Type Strains, Phase II (KMG-II): from individual species to whole genera.</title>
        <authorList>
            <person name="Goeker M."/>
        </authorList>
    </citation>
    <scope>NUCLEOTIDE SEQUENCE [LARGE SCALE GENOMIC DNA]</scope>
    <source>
        <strain evidence="3 4">DSM 24323</strain>
    </source>
</reference>
<evidence type="ECO:0000259" key="2">
    <source>
        <dbReference type="Pfam" id="PF13649"/>
    </source>
</evidence>
<feature type="region of interest" description="Disordered" evidence="1">
    <location>
        <begin position="172"/>
        <end position="191"/>
    </location>
</feature>
<feature type="compositionally biased region" description="Low complexity" evidence="1">
    <location>
        <begin position="172"/>
        <end position="187"/>
    </location>
</feature>
<comment type="caution">
    <text evidence="3">The sequence shown here is derived from an EMBL/GenBank/DDBJ whole genome shotgun (WGS) entry which is preliminary data.</text>
</comment>
<protein>
    <recommendedName>
        <fullName evidence="2">Methyltransferase domain-containing protein</fullName>
    </recommendedName>
</protein>
<dbReference type="Gene3D" id="1.10.10.10">
    <property type="entry name" value="Winged helix-like DNA-binding domain superfamily/Winged helix DNA-binding domain"/>
    <property type="match status" value="2"/>
</dbReference>
<dbReference type="Proteomes" id="UP000295371">
    <property type="component" value="Unassembled WGS sequence"/>
</dbReference>
<dbReference type="PANTHER" id="PTHR38768:SF1">
    <property type="entry name" value="UPF0502 PROTEIN YCEH"/>
    <property type="match status" value="1"/>
</dbReference>
<gene>
    <name evidence="3" type="ORF">CLV29_3229</name>
</gene>
<dbReference type="CDD" id="cd02440">
    <property type="entry name" value="AdoMet_MTases"/>
    <property type="match status" value="1"/>
</dbReference>